<dbReference type="InterPro" id="IPR006674">
    <property type="entry name" value="HD_domain"/>
</dbReference>
<proteinExistence type="inferred from homology"/>
<reference evidence="12" key="1">
    <citation type="submission" date="2017-09" db="EMBL/GenBank/DDBJ databases">
        <title>Depth-based differentiation of microbial function through sediment-hosted aquifers and enrichment of novel symbionts in the deep terrestrial subsurface.</title>
        <authorList>
            <person name="Probst A.J."/>
            <person name="Ladd B."/>
            <person name="Jarett J.K."/>
            <person name="Geller-Mcgrath D.E."/>
            <person name="Sieber C.M.K."/>
            <person name="Emerson J.B."/>
            <person name="Anantharaman K."/>
            <person name="Thomas B.C."/>
            <person name="Malmstrom R."/>
            <person name="Stieglmeier M."/>
            <person name="Klingl A."/>
            <person name="Woyke T."/>
            <person name="Ryan C.M."/>
            <person name="Banfield J.F."/>
        </authorList>
    </citation>
    <scope>NUCLEOTIDE SEQUENCE [LARGE SCALE GENOMIC DNA]</scope>
</reference>
<keyword evidence="5" id="KW-0479">Metal-binding</keyword>
<accession>A0A2M6P038</accession>
<dbReference type="GO" id="GO:0003723">
    <property type="term" value="F:RNA binding"/>
    <property type="evidence" value="ECO:0007669"/>
    <property type="project" value="UniProtKB-KW"/>
</dbReference>
<dbReference type="EMBL" id="PFBW01000187">
    <property type="protein sequence ID" value="PIR77095.1"/>
    <property type="molecule type" value="Genomic_DNA"/>
</dbReference>
<keyword evidence="7" id="KW-0460">Magnesium</keyword>
<sequence>MIEKDLFQKIYEVSKDTKIDVYVVGGYVRDQLLKQLFPEVYGKEKEKIEKSRVQAAIEQDIIDGGEEIKIEKINKKTDIDFVVDGSGIAFAQQFDQHMNEEGSLVEFPDFDTARYVMDDLEIEFAGARKEAYEKNSRKPQVQEATIEEDLSRRDFTVNAMAQKIEEGGILGAVIDPYSGQEDLKKKILRTPLAPDETFSEDPLRMMRAARFAAQLKFSIEEQTLQAVHDNVSRLHIISKERIQEEFFKLLDTDRPSIGLWILQKTGLFHQFLPEVPALDGVEELYGQHHKNNLNHSFLVVDNIAERTYKTVLRFAALMHDIGKPGTKKFMKGRGWTFDMHEHLGRKIVRSVGKRLRMSKEDTEYIAKLVRWHQQPIQLMDDGVTDSAVRRLVVNVGNDIDDLLKLCRSDITTGNPKKLEKRLTNYDVLEERIIEVISKDKLRAFHSPVRGEEIMETCKLKPGPTVGAIKEAIEEAILDGKINNEYEPALAYFLSIKDTYVENAKEWEKE</sequence>
<keyword evidence="6" id="KW-0547">Nucleotide-binding</keyword>
<dbReference type="InterPro" id="IPR050124">
    <property type="entry name" value="tRNA_CCA-adding_enzyme"/>
</dbReference>
<dbReference type="Pfam" id="PF12627">
    <property type="entry name" value="PolyA_pol_RNAbd"/>
    <property type="match status" value="1"/>
</dbReference>
<evidence type="ECO:0000313" key="12">
    <source>
        <dbReference type="Proteomes" id="UP000228528"/>
    </source>
</evidence>
<dbReference type="SUPFAM" id="SSF81891">
    <property type="entry name" value="Poly A polymerase C-terminal region-like"/>
    <property type="match status" value="1"/>
</dbReference>
<dbReference type="Gene3D" id="3.30.460.10">
    <property type="entry name" value="Beta Polymerase, domain 2"/>
    <property type="match status" value="1"/>
</dbReference>
<dbReference type="Pfam" id="PF01743">
    <property type="entry name" value="PolyA_pol"/>
    <property type="match status" value="1"/>
</dbReference>
<dbReference type="Gene3D" id="1.10.246.80">
    <property type="match status" value="1"/>
</dbReference>
<comment type="cofactor">
    <cofactor evidence="1">
        <name>Mg(2+)</name>
        <dbReference type="ChEBI" id="CHEBI:18420"/>
    </cofactor>
</comment>
<dbReference type="PROSITE" id="PS51831">
    <property type="entry name" value="HD"/>
    <property type="match status" value="1"/>
</dbReference>
<dbReference type="CDD" id="cd00077">
    <property type="entry name" value="HDc"/>
    <property type="match status" value="1"/>
</dbReference>
<evidence type="ECO:0000256" key="9">
    <source>
        <dbReference type="RuleBase" id="RU003953"/>
    </source>
</evidence>
<dbReference type="CDD" id="cd05398">
    <property type="entry name" value="NT_ClassII-CCAase"/>
    <property type="match status" value="1"/>
</dbReference>
<dbReference type="GO" id="GO:0046872">
    <property type="term" value="F:metal ion binding"/>
    <property type="evidence" value="ECO:0007669"/>
    <property type="project" value="UniProtKB-KW"/>
</dbReference>
<dbReference type="GO" id="GO:0008033">
    <property type="term" value="P:tRNA processing"/>
    <property type="evidence" value="ECO:0007669"/>
    <property type="project" value="UniProtKB-KW"/>
</dbReference>
<keyword evidence="8 9" id="KW-0694">RNA-binding</keyword>
<evidence type="ECO:0000256" key="2">
    <source>
        <dbReference type="ARBA" id="ARBA00022679"/>
    </source>
</evidence>
<evidence type="ECO:0000256" key="5">
    <source>
        <dbReference type="ARBA" id="ARBA00022723"/>
    </source>
</evidence>
<dbReference type="AlphaFoldDB" id="A0A2M6P038"/>
<dbReference type="GO" id="GO:0016779">
    <property type="term" value="F:nucleotidyltransferase activity"/>
    <property type="evidence" value="ECO:0007669"/>
    <property type="project" value="UniProtKB-KW"/>
</dbReference>
<keyword evidence="4" id="KW-0548">Nucleotidyltransferase</keyword>
<dbReference type="Pfam" id="PF01966">
    <property type="entry name" value="HD"/>
    <property type="match status" value="1"/>
</dbReference>
<evidence type="ECO:0000256" key="6">
    <source>
        <dbReference type="ARBA" id="ARBA00022741"/>
    </source>
</evidence>
<evidence type="ECO:0000256" key="7">
    <source>
        <dbReference type="ARBA" id="ARBA00022842"/>
    </source>
</evidence>
<evidence type="ECO:0000259" key="10">
    <source>
        <dbReference type="PROSITE" id="PS51831"/>
    </source>
</evidence>
<protein>
    <submittedName>
        <fullName evidence="11">tRNA nucleotidyltransferase</fullName>
    </submittedName>
</protein>
<keyword evidence="3" id="KW-0819">tRNA processing</keyword>
<dbReference type="GO" id="GO:0000166">
    <property type="term" value="F:nucleotide binding"/>
    <property type="evidence" value="ECO:0007669"/>
    <property type="project" value="UniProtKB-KW"/>
</dbReference>
<keyword evidence="2 9" id="KW-0808">Transferase</keyword>
<dbReference type="PANTHER" id="PTHR47545">
    <property type="entry name" value="MULTIFUNCTIONAL CCA PROTEIN"/>
    <property type="match status" value="1"/>
</dbReference>
<dbReference type="Gene3D" id="1.10.3090.10">
    <property type="entry name" value="cca-adding enzyme, domain 2"/>
    <property type="match status" value="1"/>
</dbReference>
<dbReference type="Proteomes" id="UP000228528">
    <property type="component" value="Unassembled WGS sequence"/>
</dbReference>
<dbReference type="InterPro" id="IPR043519">
    <property type="entry name" value="NT_sf"/>
</dbReference>
<evidence type="ECO:0000256" key="3">
    <source>
        <dbReference type="ARBA" id="ARBA00022694"/>
    </source>
</evidence>
<evidence type="ECO:0000256" key="4">
    <source>
        <dbReference type="ARBA" id="ARBA00022695"/>
    </source>
</evidence>
<dbReference type="InterPro" id="IPR032828">
    <property type="entry name" value="PolyA_RNA-bd"/>
</dbReference>
<dbReference type="InterPro" id="IPR002646">
    <property type="entry name" value="PolA_pol_head_dom"/>
</dbReference>
<dbReference type="SUPFAM" id="SSF81301">
    <property type="entry name" value="Nucleotidyltransferase"/>
    <property type="match status" value="1"/>
</dbReference>
<evidence type="ECO:0000313" key="11">
    <source>
        <dbReference type="EMBL" id="PIR77095.1"/>
    </source>
</evidence>
<name>A0A2M6P038_9BACT</name>
<dbReference type="InterPro" id="IPR003607">
    <property type="entry name" value="HD/PDEase_dom"/>
</dbReference>
<evidence type="ECO:0000256" key="1">
    <source>
        <dbReference type="ARBA" id="ARBA00001946"/>
    </source>
</evidence>
<feature type="domain" description="HD" evidence="10">
    <location>
        <begin position="292"/>
        <end position="402"/>
    </location>
</feature>
<organism evidence="11 12">
    <name type="scientific">Candidatus Magasanikbacteria bacterium CG10_big_fil_rev_8_21_14_0_10_38_6</name>
    <dbReference type="NCBI Taxonomy" id="1974647"/>
    <lineage>
        <taxon>Bacteria</taxon>
        <taxon>Candidatus Magasanikiibacteriota</taxon>
    </lineage>
</organism>
<comment type="caution">
    <text evidence="11">The sequence shown here is derived from an EMBL/GenBank/DDBJ whole genome shotgun (WGS) entry which is preliminary data.</text>
</comment>
<gene>
    <name evidence="11" type="ORF">COU30_04345</name>
</gene>
<comment type="similarity">
    <text evidence="9">Belongs to the tRNA nucleotidyltransferase/poly(A) polymerase family.</text>
</comment>
<evidence type="ECO:0000256" key="8">
    <source>
        <dbReference type="ARBA" id="ARBA00022884"/>
    </source>
</evidence>